<proteinExistence type="predicted"/>
<keyword evidence="2" id="KW-0012">Acyltransferase</keyword>
<evidence type="ECO:0000313" key="4">
    <source>
        <dbReference type="EMBL" id="TMN23374.1"/>
    </source>
</evidence>
<gene>
    <name evidence="4" type="ORF">FFL34_15685</name>
</gene>
<dbReference type="PANTHER" id="PTHR43420:SF41">
    <property type="entry name" value="IAA ACETYLTRANSFERASE"/>
    <property type="match status" value="1"/>
</dbReference>
<name>A0A5S3QN51_9BACI</name>
<dbReference type="AlphaFoldDB" id="A0A5S3QN51"/>
<accession>A0A5S3QN51</accession>
<dbReference type="CDD" id="cd04301">
    <property type="entry name" value="NAT_SF"/>
    <property type="match status" value="1"/>
</dbReference>
<dbReference type="Proteomes" id="UP000306980">
    <property type="component" value="Unassembled WGS sequence"/>
</dbReference>
<keyword evidence="1 4" id="KW-0808">Transferase</keyword>
<sequence>MGIRKAGPDDLKMIYEHAHNVRNEAVSGGISPDEVEPVTPSDIIDGGGYYLVFDDEQGMKGWIGVGRIINHKAGWITGIIPEVFVFPLYRSQGIGRQLCEAACRQLKREGCKKVQLNVFKGNHAKELYEKLGFYEVSSLMEKYL</sequence>
<dbReference type="RefSeq" id="WP_138604264.1">
    <property type="nucleotide sequence ID" value="NZ_VCIA01000001.1"/>
</dbReference>
<dbReference type="InterPro" id="IPR050680">
    <property type="entry name" value="YpeA/RimI_acetyltransf"/>
</dbReference>
<protein>
    <submittedName>
        <fullName evidence="4">GNAT family N-acetyltransferase</fullName>
    </submittedName>
</protein>
<evidence type="ECO:0000313" key="5">
    <source>
        <dbReference type="Proteomes" id="UP000306980"/>
    </source>
</evidence>
<dbReference type="PROSITE" id="PS51186">
    <property type="entry name" value="GNAT"/>
    <property type="match status" value="1"/>
</dbReference>
<dbReference type="InterPro" id="IPR016181">
    <property type="entry name" value="Acyl_CoA_acyltransferase"/>
</dbReference>
<comment type="caution">
    <text evidence="4">The sequence shown here is derived from an EMBL/GenBank/DDBJ whole genome shotgun (WGS) entry which is preliminary data.</text>
</comment>
<dbReference type="InterPro" id="IPR000182">
    <property type="entry name" value="GNAT_dom"/>
</dbReference>
<dbReference type="OrthoDB" id="156739at2"/>
<organism evidence="4 5">
    <name type="scientific">Lentibacillus cibarius</name>
    <dbReference type="NCBI Taxonomy" id="2583219"/>
    <lineage>
        <taxon>Bacteria</taxon>
        <taxon>Bacillati</taxon>
        <taxon>Bacillota</taxon>
        <taxon>Bacilli</taxon>
        <taxon>Bacillales</taxon>
        <taxon>Bacillaceae</taxon>
        <taxon>Lentibacillus</taxon>
    </lineage>
</organism>
<evidence type="ECO:0000256" key="2">
    <source>
        <dbReference type="ARBA" id="ARBA00023315"/>
    </source>
</evidence>
<dbReference type="Pfam" id="PF00583">
    <property type="entry name" value="Acetyltransf_1"/>
    <property type="match status" value="1"/>
</dbReference>
<dbReference type="Gene3D" id="3.40.630.30">
    <property type="match status" value="1"/>
</dbReference>
<dbReference type="GO" id="GO:0016747">
    <property type="term" value="F:acyltransferase activity, transferring groups other than amino-acyl groups"/>
    <property type="evidence" value="ECO:0007669"/>
    <property type="project" value="InterPro"/>
</dbReference>
<dbReference type="EMBL" id="VCIA01000001">
    <property type="protein sequence ID" value="TMN23374.1"/>
    <property type="molecule type" value="Genomic_DNA"/>
</dbReference>
<evidence type="ECO:0000256" key="1">
    <source>
        <dbReference type="ARBA" id="ARBA00022679"/>
    </source>
</evidence>
<dbReference type="PANTHER" id="PTHR43420">
    <property type="entry name" value="ACETYLTRANSFERASE"/>
    <property type="match status" value="1"/>
</dbReference>
<evidence type="ECO:0000259" key="3">
    <source>
        <dbReference type="PROSITE" id="PS51186"/>
    </source>
</evidence>
<reference evidence="4 5" key="1">
    <citation type="submission" date="2019-05" db="EMBL/GenBank/DDBJ databases">
        <title>Genomic analysis of Lentibacillus sp. NKC220-2.</title>
        <authorList>
            <person name="Oh Y.J."/>
        </authorList>
    </citation>
    <scope>NUCLEOTIDE SEQUENCE [LARGE SCALE GENOMIC DNA]</scope>
    <source>
        <strain evidence="4 5">NKC220-2</strain>
    </source>
</reference>
<dbReference type="SUPFAM" id="SSF55729">
    <property type="entry name" value="Acyl-CoA N-acyltransferases (Nat)"/>
    <property type="match status" value="1"/>
</dbReference>
<feature type="domain" description="N-acetyltransferase" evidence="3">
    <location>
        <begin position="1"/>
        <end position="144"/>
    </location>
</feature>